<evidence type="ECO:0000256" key="5">
    <source>
        <dbReference type="ARBA" id="ARBA00023065"/>
    </source>
</evidence>
<dbReference type="AlphaFoldDB" id="A0AAF0IGK4"/>
<dbReference type="Pfam" id="PF00654">
    <property type="entry name" value="Voltage_CLC"/>
    <property type="match status" value="1"/>
</dbReference>
<protein>
    <recommendedName>
        <fullName evidence="9">Chloride channel protein</fullName>
    </recommendedName>
</protein>
<dbReference type="Gene3D" id="3.10.580.20">
    <property type="match status" value="1"/>
</dbReference>
<feature type="transmembrane region" description="Helical" evidence="9">
    <location>
        <begin position="396"/>
        <end position="414"/>
    </location>
</feature>
<dbReference type="CDD" id="cd04591">
    <property type="entry name" value="CBS_pair_voltage-gated_CLC_euk_bac"/>
    <property type="match status" value="1"/>
</dbReference>
<dbReference type="PROSITE" id="PS51371">
    <property type="entry name" value="CBS"/>
    <property type="match status" value="1"/>
</dbReference>
<evidence type="ECO:0000256" key="1">
    <source>
        <dbReference type="ARBA" id="ARBA00004141"/>
    </source>
</evidence>
<keyword evidence="13" id="KW-1185">Reference proteome</keyword>
<keyword evidence="8" id="KW-0129">CBS domain</keyword>
<feature type="compositionally biased region" description="Polar residues" evidence="10">
    <location>
        <begin position="31"/>
        <end position="45"/>
    </location>
</feature>
<dbReference type="SUPFAM" id="SSF81340">
    <property type="entry name" value="Clc chloride channel"/>
    <property type="match status" value="1"/>
</dbReference>
<comment type="caution">
    <text evidence="9">Lacks conserved residue(s) required for the propagation of feature annotation.</text>
</comment>
<keyword evidence="2 9" id="KW-0813">Transport</keyword>
<dbReference type="GO" id="GO:0005794">
    <property type="term" value="C:Golgi apparatus"/>
    <property type="evidence" value="ECO:0007669"/>
    <property type="project" value="TreeGrafter"/>
</dbReference>
<feature type="transmembrane region" description="Helical" evidence="9">
    <location>
        <begin position="265"/>
        <end position="285"/>
    </location>
</feature>
<evidence type="ECO:0000313" key="12">
    <source>
        <dbReference type="EMBL" id="WEW57085.1"/>
    </source>
</evidence>
<dbReference type="Gene3D" id="3.90.1280.20">
    <property type="match status" value="1"/>
</dbReference>
<feature type="transmembrane region" description="Helical" evidence="9">
    <location>
        <begin position="429"/>
        <end position="448"/>
    </location>
</feature>
<dbReference type="Proteomes" id="UP001219355">
    <property type="component" value="Chromosome 2"/>
</dbReference>
<keyword evidence="4 9" id="KW-1133">Transmembrane helix</keyword>
<dbReference type="FunFam" id="1.10.3080.10:FF:000021">
    <property type="entry name" value="Chloride channel protein"/>
    <property type="match status" value="1"/>
</dbReference>
<feature type="compositionally biased region" description="Polar residues" evidence="10">
    <location>
        <begin position="13"/>
        <end position="23"/>
    </location>
</feature>
<evidence type="ECO:0000256" key="7">
    <source>
        <dbReference type="ARBA" id="ARBA00023214"/>
    </source>
</evidence>
<keyword evidence="3 9" id="KW-0812">Transmembrane</keyword>
<reference evidence="12" key="1">
    <citation type="submission" date="2023-03" db="EMBL/GenBank/DDBJ databases">
        <title>Emydomyces testavorans Genome Sequence.</title>
        <authorList>
            <person name="Hoyer L."/>
        </authorList>
    </citation>
    <scope>NUCLEOTIDE SEQUENCE</scope>
    <source>
        <strain evidence="12">16-2883</strain>
    </source>
</reference>
<keyword evidence="6 9" id="KW-0472">Membrane</keyword>
<dbReference type="InterPro" id="IPR000644">
    <property type="entry name" value="CBS_dom"/>
</dbReference>
<dbReference type="CDD" id="cd03684">
    <property type="entry name" value="ClC_3_like"/>
    <property type="match status" value="1"/>
</dbReference>
<evidence type="ECO:0000256" key="8">
    <source>
        <dbReference type="PROSITE-ProRule" id="PRU00703"/>
    </source>
</evidence>
<dbReference type="EMBL" id="CP120628">
    <property type="protein sequence ID" value="WEW57085.1"/>
    <property type="molecule type" value="Genomic_DNA"/>
</dbReference>
<name>A0AAF0IGK4_9EURO</name>
<keyword evidence="5 9" id="KW-0406">Ion transport</keyword>
<evidence type="ECO:0000256" key="10">
    <source>
        <dbReference type="SAM" id="MobiDB-lite"/>
    </source>
</evidence>
<accession>A0AAF0IGK4</accession>
<dbReference type="PANTHER" id="PTHR45711">
    <property type="entry name" value="CHLORIDE CHANNEL PROTEIN"/>
    <property type="match status" value="1"/>
</dbReference>
<evidence type="ECO:0000256" key="4">
    <source>
        <dbReference type="ARBA" id="ARBA00022989"/>
    </source>
</evidence>
<dbReference type="GO" id="GO:0005247">
    <property type="term" value="F:voltage-gated chloride channel activity"/>
    <property type="evidence" value="ECO:0007669"/>
    <property type="project" value="TreeGrafter"/>
</dbReference>
<feature type="transmembrane region" description="Helical" evidence="9">
    <location>
        <begin position="319"/>
        <end position="343"/>
    </location>
</feature>
<evidence type="ECO:0000256" key="3">
    <source>
        <dbReference type="ARBA" id="ARBA00022692"/>
    </source>
</evidence>
<feature type="transmembrane region" description="Helical" evidence="9">
    <location>
        <begin position="515"/>
        <end position="537"/>
    </location>
</feature>
<dbReference type="GO" id="GO:0005769">
    <property type="term" value="C:early endosome"/>
    <property type="evidence" value="ECO:0007669"/>
    <property type="project" value="TreeGrafter"/>
</dbReference>
<comment type="subcellular location">
    <subcellularLocation>
        <location evidence="1 9">Membrane</location>
        <topology evidence="1 9">Multi-pass membrane protein</topology>
    </subcellularLocation>
</comment>
<feature type="region of interest" description="Disordered" evidence="10">
    <location>
        <begin position="1"/>
        <end position="55"/>
    </location>
</feature>
<feature type="transmembrane region" description="Helical" evidence="9">
    <location>
        <begin position="174"/>
        <end position="195"/>
    </location>
</feature>
<dbReference type="SUPFAM" id="SSF54631">
    <property type="entry name" value="CBS-domain pair"/>
    <property type="match status" value="1"/>
</dbReference>
<feature type="domain" description="CBS" evidence="11">
    <location>
        <begin position="739"/>
        <end position="797"/>
    </location>
</feature>
<dbReference type="Gene3D" id="1.10.3080.10">
    <property type="entry name" value="Clc chloride channel"/>
    <property type="match status" value="1"/>
</dbReference>
<sequence length="835" mass="91909">MSINAPGFGNGPTHRSGSNSQSAEEIEDQHASGSSSVRNATSTEPLSEPISFKRKQKAPARFGIYNPFSWDSSAARSSPFQPESSGSANEEVLREIPTANATGPRQDDVDTGTKVGGPLDWYVEGPGRRVGYDNLTAIDWIFEYTKERQRLRHLHYNSKGLLGYFRQLLDASHVWLVLIATGIVVGVLAACIDIATNWLGDIKIGYCQSGEEGGRFYLNKSFCCWGYEGIASFLVTSYAIHARHSGIPEIKTVLGGFVIKRFMGAWTLMIKSLGLCLSVASGMWLGKEGPLVHVACCCANIIMKPLDSLNLNEARKREVLSAAAAAGISVAFGSPIGGVLFSLEQLSYYFPDKTMWQSFVCAMVAAVTLHALDPFRTGKIVLYQVKHSQGFHRFEIFPFIFLGILGGLYGGLFIKLNMKVARWRKARKVAFPVLEVIIVALITAIISFPNIFMRAQLSELVYYLFAECKEIHDNQFGLCKSGVASLGVVGLLLAAATLGFLLASITFGLDIPAGVILPSLAIGALYGRAVGIVFDVWQKSHPKFILFAKCEPDVPCVTPGMYAIIGAASALGGVTRMTVSIVVIMFELTGALHYVIPIMIAVMLSKWCGDTFGKRGIYESWIYFNDYPFLDQKDDTPPPDIPVSQVTTNANDLTVITTVGHTIDSLLNLLKTTSYRGFPVVSDTAHPVLLGYISRNELSYALKTATSRNSHNLTPETQAYFSHQPFADPLETLDLRPWMDQTPITMNSHATFQIVLDMFQRLGLRYVLFVNKGILEGFLTKKDIWYILEGVKNRRNEGFGDGVLREGNTGEEQGLLRPSDDRLTEFSHLERRSSL</sequence>
<evidence type="ECO:0000259" key="11">
    <source>
        <dbReference type="PROSITE" id="PS51371"/>
    </source>
</evidence>
<evidence type="ECO:0000313" key="13">
    <source>
        <dbReference type="Proteomes" id="UP001219355"/>
    </source>
</evidence>
<gene>
    <name evidence="12" type="primary">GEF2</name>
    <name evidence="12" type="ORF">PRK78_002545</name>
</gene>
<feature type="transmembrane region" description="Helical" evidence="9">
    <location>
        <begin position="483"/>
        <end position="509"/>
    </location>
</feature>
<dbReference type="FunFam" id="3.10.580.20:FF:000002">
    <property type="entry name" value="Chloride channel protein"/>
    <property type="match status" value="1"/>
</dbReference>
<proteinExistence type="inferred from homology"/>
<dbReference type="PANTHER" id="PTHR45711:SF6">
    <property type="entry name" value="CHLORIDE CHANNEL PROTEIN"/>
    <property type="match status" value="1"/>
</dbReference>
<dbReference type="GO" id="GO:0005886">
    <property type="term" value="C:plasma membrane"/>
    <property type="evidence" value="ECO:0007669"/>
    <property type="project" value="TreeGrafter"/>
</dbReference>
<feature type="transmembrane region" description="Helical" evidence="9">
    <location>
        <begin position="557"/>
        <end position="575"/>
    </location>
</feature>
<keyword evidence="7 9" id="KW-0868">Chloride</keyword>
<dbReference type="PRINTS" id="PR00762">
    <property type="entry name" value="CLCHANNEL"/>
</dbReference>
<dbReference type="InterPro" id="IPR001807">
    <property type="entry name" value="ClC"/>
</dbReference>
<feature type="transmembrane region" description="Helical" evidence="9">
    <location>
        <begin position="581"/>
        <end position="605"/>
    </location>
</feature>
<organism evidence="12 13">
    <name type="scientific">Emydomyces testavorans</name>
    <dbReference type="NCBI Taxonomy" id="2070801"/>
    <lineage>
        <taxon>Eukaryota</taxon>
        <taxon>Fungi</taxon>
        <taxon>Dikarya</taxon>
        <taxon>Ascomycota</taxon>
        <taxon>Pezizomycotina</taxon>
        <taxon>Eurotiomycetes</taxon>
        <taxon>Eurotiomycetidae</taxon>
        <taxon>Onygenales</taxon>
        <taxon>Nannizziopsiaceae</taxon>
        <taxon>Emydomyces</taxon>
    </lineage>
</organism>
<evidence type="ECO:0000256" key="9">
    <source>
        <dbReference type="RuleBase" id="RU361221"/>
    </source>
</evidence>
<dbReference type="InterPro" id="IPR046342">
    <property type="entry name" value="CBS_dom_sf"/>
</dbReference>
<evidence type="ECO:0000256" key="2">
    <source>
        <dbReference type="ARBA" id="ARBA00022448"/>
    </source>
</evidence>
<comment type="similarity">
    <text evidence="9">Belongs to the chloride channel (TC 2.A.49) family.</text>
</comment>
<dbReference type="InterPro" id="IPR014743">
    <property type="entry name" value="Cl-channel_core"/>
</dbReference>
<evidence type="ECO:0000256" key="6">
    <source>
        <dbReference type="ARBA" id="ARBA00023136"/>
    </source>
</evidence>